<comment type="caution">
    <text evidence="1">The sequence shown here is derived from an EMBL/GenBank/DDBJ whole genome shotgun (WGS) entry which is preliminary data.</text>
</comment>
<name>A0ABW1SY67_9ACTN</name>
<accession>A0ABW1SY67</accession>
<evidence type="ECO:0008006" key="3">
    <source>
        <dbReference type="Google" id="ProtNLM"/>
    </source>
</evidence>
<sequence length="144" mass="15563">MEQTSASRLQEQVEIIRPAAVLESRVATQVLNHLRDQDVSLGGVWNASASVWQRYDSPWNGVGGTRGTSVLLGTVAVMYDTPVRHEVTIYRVTITPAGQEFGLTVELLCNDALKVAGLTLAGCPRAEVSNTPRTDPFKARVAGQ</sequence>
<keyword evidence="2" id="KW-1185">Reference proteome</keyword>
<protein>
    <recommendedName>
        <fullName evidence="3">Thioesterase</fullName>
    </recommendedName>
</protein>
<dbReference type="RefSeq" id="WP_386763861.1">
    <property type="nucleotide sequence ID" value="NZ_JBHSTI010000002.1"/>
</dbReference>
<gene>
    <name evidence="1" type="ORF">ACFQGU_02990</name>
</gene>
<reference evidence="2" key="1">
    <citation type="journal article" date="2019" name="Int. J. Syst. Evol. Microbiol.">
        <title>The Global Catalogue of Microorganisms (GCM) 10K type strain sequencing project: providing services to taxonomists for standard genome sequencing and annotation.</title>
        <authorList>
            <consortium name="The Broad Institute Genomics Platform"/>
            <consortium name="The Broad Institute Genome Sequencing Center for Infectious Disease"/>
            <person name="Wu L."/>
            <person name="Ma J."/>
        </authorList>
    </citation>
    <scope>NUCLEOTIDE SEQUENCE [LARGE SCALE GENOMIC DNA]</scope>
    <source>
        <strain evidence="2">CGMCC 4.7317</strain>
    </source>
</reference>
<evidence type="ECO:0000313" key="2">
    <source>
        <dbReference type="Proteomes" id="UP001596138"/>
    </source>
</evidence>
<dbReference type="Proteomes" id="UP001596138">
    <property type="component" value="Unassembled WGS sequence"/>
</dbReference>
<proteinExistence type="predicted"/>
<organism evidence="1 2">
    <name type="scientific">Longivirga aurantiaca</name>
    <dbReference type="NCBI Taxonomy" id="1837743"/>
    <lineage>
        <taxon>Bacteria</taxon>
        <taxon>Bacillati</taxon>
        <taxon>Actinomycetota</taxon>
        <taxon>Actinomycetes</taxon>
        <taxon>Sporichthyales</taxon>
        <taxon>Sporichthyaceae</taxon>
        <taxon>Longivirga</taxon>
    </lineage>
</organism>
<evidence type="ECO:0000313" key="1">
    <source>
        <dbReference type="EMBL" id="MFC6236828.1"/>
    </source>
</evidence>
<dbReference type="EMBL" id="JBHSTI010000002">
    <property type="protein sequence ID" value="MFC6236828.1"/>
    <property type="molecule type" value="Genomic_DNA"/>
</dbReference>